<comment type="caution">
    <text evidence="2">The sequence shown here is derived from an EMBL/GenBank/DDBJ whole genome shotgun (WGS) entry which is preliminary data.</text>
</comment>
<reference evidence="2 3" key="1">
    <citation type="submission" date="2023-07" db="EMBL/GenBank/DDBJ databases">
        <title>Sorghum-associated microbial communities from plants grown in Nebraska, USA.</title>
        <authorList>
            <person name="Schachtman D."/>
        </authorList>
    </citation>
    <scope>NUCLEOTIDE SEQUENCE [LARGE SCALE GENOMIC DNA]</scope>
    <source>
        <strain evidence="2 3">BE107</strain>
    </source>
</reference>
<name>A0ABU1RWR5_9GAMM</name>
<evidence type="ECO:0000259" key="1">
    <source>
        <dbReference type="Pfam" id="PF03372"/>
    </source>
</evidence>
<dbReference type="RefSeq" id="WP_430540653.1">
    <property type="nucleotide sequence ID" value="NZ_JAVDTT010000006.1"/>
</dbReference>
<dbReference type="GO" id="GO:0016787">
    <property type="term" value="F:hydrolase activity"/>
    <property type="evidence" value="ECO:0007669"/>
    <property type="project" value="UniProtKB-KW"/>
</dbReference>
<organism evidence="2 3">
    <name type="scientific">Pseudoxanthomonas sacheonensis</name>
    <dbReference type="NCBI Taxonomy" id="443615"/>
    <lineage>
        <taxon>Bacteria</taxon>
        <taxon>Pseudomonadati</taxon>
        <taxon>Pseudomonadota</taxon>
        <taxon>Gammaproteobacteria</taxon>
        <taxon>Lysobacterales</taxon>
        <taxon>Lysobacteraceae</taxon>
        <taxon>Pseudoxanthomonas</taxon>
    </lineage>
</organism>
<evidence type="ECO:0000313" key="2">
    <source>
        <dbReference type="EMBL" id="MDR6843221.1"/>
    </source>
</evidence>
<evidence type="ECO:0000313" key="3">
    <source>
        <dbReference type="Proteomes" id="UP001254759"/>
    </source>
</evidence>
<feature type="domain" description="Endonuclease/exonuclease/phosphatase" evidence="1">
    <location>
        <begin position="45"/>
        <end position="285"/>
    </location>
</feature>
<dbReference type="SUPFAM" id="SSF56219">
    <property type="entry name" value="DNase I-like"/>
    <property type="match status" value="1"/>
</dbReference>
<gene>
    <name evidence="2" type="ORF">J2W94_003534</name>
</gene>
<dbReference type="Pfam" id="PF03372">
    <property type="entry name" value="Exo_endo_phos"/>
    <property type="match status" value="1"/>
</dbReference>
<dbReference type="EMBL" id="JAVDTT010000006">
    <property type="protein sequence ID" value="MDR6843221.1"/>
    <property type="molecule type" value="Genomic_DNA"/>
</dbReference>
<dbReference type="InterPro" id="IPR005135">
    <property type="entry name" value="Endo/exonuclease/phosphatase"/>
</dbReference>
<dbReference type="Gene3D" id="3.60.10.10">
    <property type="entry name" value="Endonuclease/exonuclease/phosphatase"/>
    <property type="match status" value="1"/>
</dbReference>
<dbReference type="GO" id="GO:0004519">
    <property type="term" value="F:endonuclease activity"/>
    <property type="evidence" value="ECO:0007669"/>
    <property type="project" value="UniProtKB-KW"/>
</dbReference>
<dbReference type="PANTHER" id="PTHR12121:SF36">
    <property type="entry name" value="ENDONUCLEASE_EXONUCLEASE_PHOSPHATASE DOMAIN-CONTAINING PROTEIN"/>
    <property type="match status" value="1"/>
</dbReference>
<proteinExistence type="predicted"/>
<dbReference type="Proteomes" id="UP001254759">
    <property type="component" value="Unassembled WGS sequence"/>
</dbReference>
<keyword evidence="3" id="KW-1185">Reference proteome</keyword>
<protein>
    <submittedName>
        <fullName evidence="2">Endonuclease/exonuclease/phosphatase family metal-dependent hydrolase</fullName>
    </submittedName>
</protein>
<keyword evidence="2" id="KW-0378">Hydrolase</keyword>
<keyword evidence="2" id="KW-0255">Endonuclease</keyword>
<sequence length="298" mass="33850">MPIFPCARYAPRNAAGNRIWLFVLICLAIWLLTSGPAMAQSLRVMTFNVRLPVESDGPNRWEARSALMAETVKREHPDLIGTQELFKQQGDDLVARLPQYAWFGRGRRGSGDGDEHMGVFYRKDRLRVLATGDFWLSDTPEVVGSITWGNLYPRMVTWARFQRIADGATFVLYNTHLPYREEDEPVRTRGAALILERLRQLPADEPILLIGDFNTVPDSRAHALLTAALTDAWQAAPRHQGPPATFHNFTGKADLRIDWILFRGLQAKSARTVTTHRRGRYPSDHFPVVVDFDLSTRK</sequence>
<accession>A0ABU1RWR5</accession>
<dbReference type="PANTHER" id="PTHR12121">
    <property type="entry name" value="CARBON CATABOLITE REPRESSOR PROTEIN 4"/>
    <property type="match status" value="1"/>
</dbReference>
<dbReference type="InterPro" id="IPR050410">
    <property type="entry name" value="CCR4/nocturin_mRNA_transcr"/>
</dbReference>
<keyword evidence="2" id="KW-0540">Nuclease</keyword>
<dbReference type="InterPro" id="IPR036691">
    <property type="entry name" value="Endo/exonu/phosph_ase_sf"/>
</dbReference>
<dbReference type="CDD" id="cd09083">
    <property type="entry name" value="EEP-1"/>
    <property type="match status" value="1"/>
</dbReference>